<keyword evidence="1 3" id="KW-0732">Signal</keyword>
<keyword evidence="2" id="KW-0676">Redox-active center</keyword>
<dbReference type="InterPro" id="IPR013766">
    <property type="entry name" value="Thioredoxin_domain"/>
</dbReference>
<dbReference type="InterPro" id="IPR051099">
    <property type="entry name" value="AGR/TXD"/>
</dbReference>
<feature type="signal peptide" evidence="3">
    <location>
        <begin position="1"/>
        <end position="21"/>
    </location>
</feature>
<dbReference type="CDD" id="cd02947">
    <property type="entry name" value="TRX_family"/>
    <property type="match status" value="1"/>
</dbReference>
<sequence length="449" mass="52137">MKKLLVSGILLLILGMSNGFAQGINFQHISLEEALDKAEKENKLVFIDFYTTWCAPCKSLAKFVFPLKEVGDLYNKEFISIKLDAEREGAPAARKYNVSSYPTLLFLNSKGTAVYKDTGSLPTDAFIELGRKAVASVSSEYSLVKLKEEYPKRQNDEHFLKIYFNKMRDYGQSPSEGIEAWLKVQTEIEEDDVDMMEFLLENKNDLVAEGKAEEIINANFDEYMDIATRFEERRLERLKLSLVSKTLEKARQTRDPRMMQIFLEKWKALPGNDKRKSDLMAFEMEYLRMTGDKGEFSDLAQQYMEDIIAKNAPEQVKENDHKKYLAFKKDFEANPSRMGKFKLGKYEKGIDTYYLLKVINVNARTYMRFLGETKKNYKVVEDWIDYGYDLVSESNYMMDNLKSDLLSKIGKEKQALELKQLAFDHWPETDKSRSAVKRQLDQMKKSLSI</sequence>
<evidence type="ECO:0000259" key="4">
    <source>
        <dbReference type="PROSITE" id="PS51352"/>
    </source>
</evidence>
<evidence type="ECO:0000256" key="2">
    <source>
        <dbReference type="ARBA" id="ARBA00023284"/>
    </source>
</evidence>
<name>A0A8J6Q5F9_9FLAO</name>
<organism evidence="5 6">
    <name type="scientific">Aestuariibaculum sediminum</name>
    <dbReference type="NCBI Taxonomy" id="2770637"/>
    <lineage>
        <taxon>Bacteria</taxon>
        <taxon>Pseudomonadati</taxon>
        <taxon>Bacteroidota</taxon>
        <taxon>Flavobacteriia</taxon>
        <taxon>Flavobacteriales</taxon>
        <taxon>Flavobacteriaceae</taxon>
    </lineage>
</organism>
<proteinExistence type="predicted"/>
<evidence type="ECO:0000256" key="1">
    <source>
        <dbReference type="ARBA" id="ARBA00022729"/>
    </source>
</evidence>
<dbReference type="PANTHER" id="PTHR15337">
    <property type="entry name" value="ANTERIOR GRADIENT PROTEIN-RELATED"/>
    <property type="match status" value="1"/>
</dbReference>
<dbReference type="Pfam" id="PF00085">
    <property type="entry name" value="Thioredoxin"/>
    <property type="match status" value="1"/>
</dbReference>
<dbReference type="AlphaFoldDB" id="A0A8J6Q5F9"/>
<dbReference type="InterPro" id="IPR036249">
    <property type="entry name" value="Thioredoxin-like_sf"/>
</dbReference>
<dbReference type="Gene3D" id="3.40.30.10">
    <property type="entry name" value="Glutaredoxin"/>
    <property type="match status" value="1"/>
</dbReference>
<dbReference type="PROSITE" id="PS00194">
    <property type="entry name" value="THIOREDOXIN_1"/>
    <property type="match status" value="1"/>
</dbReference>
<dbReference type="PROSITE" id="PS51352">
    <property type="entry name" value="THIOREDOXIN_2"/>
    <property type="match status" value="1"/>
</dbReference>
<keyword evidence="6" id="KW-1185">Reference proteome</keyword>
<evidence type="ECO:0000313" key="5">
    <source>
        <dbReference type="EMBL" id="MBD0830628.1"/>
    </source>
</evidence>
<dbReference type="SUPFAM" id="SSF52833">
    <property type="entry name" value="Thioredoxin-like"/>
    <property type="match status" value="1"/>
</dbReference>
<evidence type="ECO:0000313" key="6">
    <source>
        <dbReference type="Proteomes" id="UP000600588"/>
    </source>
</evidence>
<feature type="domain" description="Thioredoxin" evidence="4">
    <location>
        <begin position="10"/>
        <end position="139"/>
    </location>
</feature>
<dbReference type="RefSeq" id="WP_188228438.1">
    <property type="nucleotide sequence ID" value="NZ_JACVXB010000001.1"/>
</dbReference>
<dbReference type="InterPro" id="IPR017937">
    <property type="entry name" value="Thioredoxin_CS"/>
</dbReference>
<feature type="chain" id="PRO_5035268728" evidence="3">
    <location>
        <begin position="22"/>
        <end position="449"/>
    </location>
</feature>
<gene>
    <name evidence="5" type="ORF">ICJ83_00645</name>
</gene>
<protein>
    <submittedName>
        <fullName evidence="5">Thioredoxin family protein</fullName>
    </submittedName>
</protein>
<evidence type="ECO:0000256" key="3">
    <source>
        <dbReference type="SAM" id="SignalP"/>
    </source>
</evidence>
<dbReference type="PANTHER" id="PTHR15337:SF11">
    <property type="entry name" value="THIOREDOXIN DOMAIN-CONTAINING PROTEIN"/>
    <property type="match status" value="1"/>
</dbReference>
<dbReference type="EMBL" id="JACVXB010000001">
    <property type="protein sequence ID" value="MBD0830628.1"/>
    <property type="molecule type" value="Genomic_DNA"/>
</dbReference>
<accession>A0A8J6Q5F9</accession>
<comment type="caution">
    <text evidence="5">The sequence shown here is derived from an EMBL/GenBank/DDBJ whole genome shotgun (WGS) entry which is preliminary data.</text>
</comment>
<reference evidence="5 6" key="1">
    <citation type="submission" date="2020-09" db="EMBL/GenBank/DDBJ databases">
        <title>TT11 complete genome.</title>
        <authorList>
            <person name="Wu Z."/>
        </authorList>
    </citation>
    <scope>NUCLEOTIDE SEQUENCE [LARGE SCALE GENOMIC DNA]</scope>
    <source>
        <strain evidence="5 6">TT11</strain>
    </source>
</reference>
<dbReference type="Proteomes" id="UP000600588">
    <property type="component" value="Unassembled WGS sequence"/>
</dbReference>